<keyword evidence="7" id="KW-1185">Reference proteome</keyword>
<dbReference type="SUPFAM" id="SSF51905">
    <property type="entry name" value="FAD/NAD(P)-binding domain"/>
    <property type="match status" value="1"/>
</dbReference>
<feature type="binding site" evidence="4">
    <location>
        <position position="180"/>
    </location>
    <ligand>
        <name>substrate</name>
    </ligand>
</feature>
<dbReference type="GO" id="GO:0016491">
    <property type="term" value="F:oxidoreductase activity"/>
    <property type="evidence" value="ECO:0007669"/>
    <property type="project" value="UniProtKB-KW"/>
</dbReference>
<dbReference type="InterPro" id="IPR036188">
    <property type="entry name" value="FAD/NAD-bd_sf"/>
</dbReference>
<evidence type="ECO:0000256" key="4">
    <source>
        <dbReference type="PIRSR" id="PIRSR601613-1"/>
    </source>
</evidence>
<comment type="cofactor">
    <cofactor evidence="1">
        <name>FAD</name>
        <dbReference type="ChEBI" id="CHEBI:57692"/>
    </cofactor>
</comment>
<accession>A0A0A5FZL9</accession>
<feature type="domain" description="Amine oxidase" evidence="5">
    <location>
        <begin position="15"/>
        <end position="420"/>
    </location>
</feature>
<name>A0A0A5FZL9_9BACI</name>
<dbReference type="PANTHER" id="PTHR43734">
    <property type="entry name" value="PHYTOENE DESATURASE"/>
    <property type="match status" value="1"/>
</dbReference>
<dbReference type="STRING" id="1385511.GCA_000425225_03447"/>
<protein>
    <recommendedName>
        <fullName evidence="5">Amine oxidase domain-containing protein</fullName>
    </recommendedName>
</protein>
<dbReference type="OrthoDB" id="269318at2"/>
<gene>
    <name evidence="6" type="ORF">N783_12445</name>
</gene>
<organism evidence="6 7">
    <name type="scientific">Pontibacillus marinus BH030004 = DSM 16465</name>
    <dbReference type="NCBI Taxonomy" id="1385511"/>
    <lineage>
        <taxon>Bacteria</taxon>
        <taxon>Bacillati</taxon>
        <taxon>Bacillota</taxon>
        <taxon>Bacilli</taxon>
        <taxon>Bacillales</taxon>
        <taxon>Bacillaceae</taxon>
        <taxon>Pontibacillus</taxon>
    </lineage>
</organism>
<dbReference type="AlphaFoldDB" id="A0A0A5FZL9"/>
<evidence type="ECO:0000313" key="7">
    <source>
        <dbReference type="Proteomes" id="UP000030403"/>
    </source>
</evidence>
<dbReference type="EMBL" id="AVPF01000032">
    <property type="protein sequence ID" value="KGX86281.1"/>
    <property type="molecule type" value="Genomic_DNA"/>
</dbReference>
<evidence type="ECO:0000256" key="3">
    <source>
        <dbReference type="ARBA" id="ARBA00038322"/>
    </source>
</evidence>
<dbReference type="PANTHER" id="PTHR43734:SF1">
    <property type="entry name" value="PHYTOENE DESATURASE"/>
    <property type="match status" value="1"/>
</dbReference>
<comment type="similarity">
    <text evidence="3">Belongs to the carotenoid/retinoid oxidoreductase family. CrtN subfamily.</text>
</comment>
<comment type="caution">
    <text evidence="6">The sequence shown here is derived from an EMBL/GenBank/DDBJ whole genome shotgun (WGS) entry which is preliminary data.</text>
</comment>
<dbReference type="Gene3D" id="3.50.50.60">
    <property type="entry name" value="FAD/NAD(P)-binding domain"/>
    <property type="match status" value="1"/>
</dbReference>
<dbReference type="eggNOG" id="COG1232">
    <property type="taxonomic scope" value="Bacteria"/>
</dbReference>
<evidence type="ECO:0000256" key="2">
    <source>
        <dbReference type="ARBA" id="ARBA00023002"/>
    </source>
</evidence>
<dbReference type="InterPro" id="IPR001613">
    <property type="entry name" value="Flavin_amine_oxidase"/>
</dbReference>
<evidence type="ECO:0000256" key="1">
    <source>
        <dbReference type="ARBA" id="ARBA00001974"/>
    </source>
</evidence>
<dbReference type="PRINTS" id="PR00757">
    <property type="entry name" value="AMINEOXDASEF"/>
</dbReference>
<dbReference type="Pfam" id="PF01593">
    <property type="entry name" value="Amino_oxidase"/>
    <property type="match status" value="1"/>
</dbReference>
<feature type="binding site" evidence="4">
    <location>
        <position position="219"/>
    </location>
    <ligand>
        <name>FAD</name>
        <dbReference type="ChEBI" id="CHEBI:57692"/>
    </ligand>
</feature>
<evidence type="ECO:0000313" key="6">
    <source>
        <dbReference type="EMBL" id="KGX86281.1"/>
    </source>
</evidence>
<keyword evidence="2" id="KW-0560">Oxidoreductase</keyword>
<sequence>MEQNYWDVVIVGGGLAGYVAANYLGKTSLNILLLEKGKKLGGRARTDVLKGQYFNIGPHALYKKGRAKPILDELDIHISGQSPKLNGVLVGEDQEYKAPFTPGGLFSTRFLNWRERMEWIGVLARINKIDINELATITYQLWVQQNVRSSNVQQLLYILARIATYCHAPEKVSAKIILSHIQRVNGGVIYLDGGWQFMIDQLHNQAIMAGVEVQKKSHVKQIVTREEDLTELQLSNGETINAERVIFTGSPQDMKGIITDGEESIQLAERIEPVKAATLDVALSTLPNPKKKFAVGLNDPLYFSVHSGYARLSEDNKGIVLHVLKYLHPDEDLDHRKIKEELEQFLERMQPGWKEYKITSRLLPAMTVNQRLPKVEDKGEFTKSMLFSRPIYVAGDWASPDSMLSEAAITSGKRAAQEILHELR</sequence>
<dbReference type="Proteomes" id="UP000030403">
    <property type="component" value="Unassembled WGS sequence"/>
</dbReference>
<dbReference type="Gene3D" id="3.90.660.50">
    <property type="match status" value="1"/>
</dbReference>
<dbReference type="RefSeq" id="WP_027447041.1">
    <property type="nucleotide sequence ID" value="NZ_AULJ01000046.1"/>
</dbReference>
<proteinExistence type="inferred from homology"/>
<reference evidence="6 7" key="1">
    <citation type="submission" date="2013-08" db="EMBL/GenBank/DDBJ databases">
        <authorList>
            <person name="Huang J."/>
            <person name="Wang G."/>
        </authorList>
    </citation>
    <scope>NUCLEOTIDE SEQUENCE [LARGE SCALE GENOMIC DNA]</scope>
    <source>
        <strain evidence="6 7">BH030004</strain>
    </source>
</reference>
<evidence type="ECO:0000259" key="5">
    <source>
        <dbReference type="Pfam" id="PF01593"/>
    </source>
</evidence>
<dbReference type="InterPro" id="IPR002937">
    <property type="entry name" value="Amino_oxidase"/>
</dbReference>